<accession>A0A8S2DX64</accession>
<evidence type="ECO:0000313" key="2">
    <source>
        <dbReference type="EMBL" id="CAF1030854.1"/>
    </source>
</evidence>
<reference evidence="2" key="1">
    <citation type="submission" date="2021-02" db="EMBL/GenBank/DDBJ databases">
        <authorList>
            <person name="Nowell W R."/>
        </authorList>
    </citation>
    <scope>NUCLEOTIDE SEQUENCE</scope>
</reference>
<name>A0A8S2DX64_9BILA</name>
<protein>
    <submittedName>
        <fullName evidence="2">Uncharacterized protein</fullName>
    </submittedName>
</protein>
<evidence type="ECO:0000256" key="1">
    <source>
        <dbReference type="SAM" id="MobiDB-lite"/>
    </source>
</evidence>
<dbReference type="EMBL" id="CAJNOK010007311">
    <property type="protein sequence ID" value="CAF1030854.1"/>
    <property type="molecule type" value="Genomic_DNA"/>
</dbReference>
<evidence type="ECO:0000313" key="4">
    <source>
        <dbReference type="Proteomes" id="UP000677228"/>
    </source>
</evidence>
<sequence>MNDFSSVQSPIQVEQTRELADRVNRQLGPNLSTAFDRVAIPSEQFRYDPEDYEQISDNELVENQSEKESHNILSIEPLLELPQQQFLQNGQCASGDRESEDMEQVDSEQLAQPTPLLVNKHCATGLLSTGKKIEKLILTTKFKKPRTTKEKSERNRLSSLAQLIIVSALINKWGFHVHTLDIFKCGDVHHMSAKDSEYS</sequence>
<proteinExistence type="predicted"/>
<dbReference type="EMBL" id="CAJOBA010007322">
    <property type="protein sequence ID" value="CAF3799076.1"/>
    <property type="molecule type" value="Genomic_DNA"/>
</dbReference>
<dbReference type="Proteomes" id="UP000677228">
    <property type="component" value="Unassembled WGS sequence"/>
</dbReference>
<evidence type="ECO:0000313" key="3">
    <source>
        <dbReference type="EMBL" id="CAF3799076.1"/>
    </source>
</evidence>
<gene>
    <name evidence="2" type="ORF">OVA965_LOCUS15979</name>
    <name evidence="3" type="ORF">TMI583_LOCUS15988</name>
</gene>
<dbReference type="Proteomes" id="UP000682733">
    <property type="component" value="Unassembled WGS sequence"/>
</dbReference>
<comment type="caution">
    <text evidence="2">The sequence shown here is derived from an EMBL/GenBank/DDBJ whole genome shotgun (WGS) entry which is preliminary data.</text>
</comment>
<feature type="region of interest" description="Disordered" evidence="1">
    <location>
        <begin position="89"/>
        <end position="108"/>
    </location>
</feature>
<dbReference type="AlphaFoldDB" id="A0A8S2DX64"/>
<organism evidence="2 4">
    <name type="scientific">Didymodactylos carnosus</name>
    <dbReference type="NCBI Taxonomy" id="1234261"/>
    <lineage>
        <taxon>Eukaryota</taxon>
        <taxon>Metazoa</taxon>
        <taxon>Spiralia</taxon>
        <taxon>Gnathifera</taxon>
        <taxon>Rotifera</taxon>
        <taxon>Eurotatoria</taxon>
        <taxon>Bdelloidea</taxon>
        <taxon>Philodinida</taxon>
        <taxon>Philodinidae</taxon>
        <taxon>Didymodactylos</taxon>
    </lineage>
</organism>